<name>A0AAN9GJZ3_9CAEN</name>
<keyword evidence="3" id="KW-1185">Reference proteome</keyword>
<dbReference type="AlphaFoldDB" id="A0AAN9GJZ3"/>
<dbReference type="InterPro" id="IPR037379">
    <property type="entry name" value="WDR74/Nsa1"/>
</dbReference>
<dbReference type="PANTHER" id="PTHR16038:SF4">
    <property type="entry name" value="WD REPEAT-CONTAINING PROTEIN 74"/>
    <property type="match status" value="1"/>
</dbReference>
<dbReference type="GO" id="GO:0030687">
    <property type="term" value="C:preribosome, large subunit precursor"/>
    <property type="evidence" value="ECO:0007669"/>
    <property type="project" value="TreeGrafter"/>
</dbReference>
<gene>
    <name evidence="2" type="ORF">V1264_014636</name>
</gene>
<dbReference type="EMBL" id="JBAMIC010000003">
    <property type="protein sequence ID" value="KAK7110824.1"/>
    <property type="molecule type" value="Genomic_DNA"/>
</dbReference>
<feature type="region of interest" description="Disordered" evidence="1">
    <location>
        <begin position="369"/>
        <end position="404"/>
    </location>
</feature>
<organism evidence="2 3">
    <name type="scientific">Littorina saxatilis</name>
    <dbReference type="NCBI Taxonomy" id="31220"/>
    <lineage>
        <taxon>Eukaryota</taxon>
        <taxon>Metazoa</taxon>
        <taxon>Spiralia</taxon>
        <taxon>Lophotrochozoa</taxon>
        <taxon>Mollusca</taxon>
        <taxon>Gastropoda</taxon>
        <taxon>Caenogastropoda</taxon>
        <taxon>Littorinimorpha</taxon>
        <taxon>Littorinoidea</taxon>
        <taxon>Littorinidae</taxon>
        <taxon>Littorina</taxon>
    </lineage>
</organism>
<dbReference type="SUPFAM" id="SSF50978">
    <property type="entry name" value="WD40 repeat-like"/>
    <property type="match status" value="1"/>
</dbReference>
<dbReference type="Pfam" id="PF00400">
    <property type="entry name" value="WD40"/>
    <property type="match status" value="1"/>
</dbReference>
<evidence type="ECO:0000313" key="3">
    <source>
        <dbReference type="Proteomes" id="UP001374579"/>
    </source>
</evidence>
<feature type="compositionally biased region" description="Basic residues" evidence="1">
    <location>
        <begin position="391"/>
        <end position="404"/>
    </location>
</feature>
<dbReference type="GO" id="GO:0005730">
    <property type="term" value="C:nucleolus"/>
    <property type="evidence" value="ECO:0007669"/>
    <property type="project" value="InterPro"/>
</dbReference>
<evidence type="ECO:0000256" key="1">
    <source>
        <dbReference type="SAM" id="MobiDB-lite"/>
    </source>
</evidence>
<dbReference type="Proteomes" id="UP001374579">
    <property type="component" value="Unassembled WGS sequence"/>
</dbReference>
<reference evidence="2 3" key="1">
    <citation type="submission" date="2024-02" db="EMBL/GenBank/DDBJ databases">
        <title>Chromosome-scale genome assembly of the rough periwinkle Littorina saxatilis.</title>
        <authorList>
            <person name="De Jode A."/>
            <person name="Faria R."/>
            <person name="Formenti G."/>
            <person name="Sims Y."/>
            <person name="Smith T.P."/>
            <person name="Tracey A."/>
            <person name="Wood J.M.D."/>
            <person name="Zagrodzka Z.B."/>
            <person name="Johannesson K."/>
            <person name="Butlin R.K."/>
            <person name="Leder E.H."/>
        </authorList>
    </citation>
    <scope>NUCLEOTIDE SEQUENCE [LARGE SCALE GENOMIC DNA]</scope>
    <source>
        <strain evidence="2">Snail1</strain>
        <tissue evidence="2">Muscle</tissue>
    </source>
</reference>
<protein>
    <recommendedName>
        <fullName evidence="4">WD repeat-containing protein 74</fullName>
    </recommendedName>
</protein>
<dbReference type="InterPro" id="IPR036322">
    <property type="entry name" value="WD40_repeat_dom_sf"/>
</dbReference>
<dbReference type="CDD" id="cd22857">
    <property type="entry name" value="WDR74"/>
    <property type="match status" value="1"/>
</dbReference>
<dbReference type="GO" id="GO:0042273">
    <property type="term" value="P:ribosomal large subunit biogenesis"/>
    <property type="evidence" value="ECO:0007669"/>
    <property type="project" value="InterPro"/>
</dbReference>
<accession>A0AAN9GJZ3</accession>
<evidence type="ECO:0000313" key="2">
    <source>
        <dbReference type="EMBL" id="KAK7110824.1"/>
    </source>
</evidence>
<dbReference type="SMART" id="SM00320">
    <property type="entry name" value="WD40"/>
    <property type="match status" value="5"/>
</dbReference>
<comment type="caution">
    <text evidence="2">The sequence shown here is derived from an EMBL/GenBank/DDBJ whole genome shotgun (WGS) entry which is preliminary data.</text>
</comment>
<feature type="region of interest" description="Disordered" evidence="1">
    <location>
        <begin position="324"/>
        <end position="354"/>
    </location>
</feature>
<proteinExistence type="predicted"/>
<dbReference type="Gene3D" id="2.130.10.10">
    <property type="entry name" value="YVTN repeat-like/Quinoprotein amine dehydrogenase"/>
    <property type="match status" value="2"/>
</dbReference>
<dbReference type="InterPro" id="IPR015943">
    <property type="entry name" value="WD40/YVTN_repeat-like_dom_sf"/>
</dbReference>
<dbReference type="InterPro" id="IPR001680">
    <property type="entry name" value="WD40_rpt"/>
</dbReference>
<dbReference type="PANTHER" id="PTHR16038">
    <property type="entry name" value="NOP SEVEN ASSOCIATED PROTEIN 1"/>
    <property type="match status" value="1"/>
</dbReference>
<sequence>MAATCAYNVFVGAETGLLKGLQTAERSWQNLNSVADTNRSREITCLCWGEDDKAELCAGLRDNCVLTFDASGTSAKESGPFFGASGHMKCVAKFEERFLSGFSEGMVALWSGDGDEEDAVKIQTGDNLWAMAQCASERSLIATGGKENPLKLWDLNKPDTPVFVSKNVKNDWLNLRVPVWVSRIQFLSDNRRVVTGTGHNQVRVYDPKSSQRRPVIDFNFLTYPVTGLSVCPLRDDQVIVGNTYGDMGLLDLRKQRTVQLYKGFAGGITDIQCHSTAPVVVSCGIDRYVRVHDIESKALLDKFYLKSRLNCLLLSDEWPLKEEEQNSKTKRNFKSQSVKEAKDDSGVENDQGADDVIWDSLETVETKTVTKTAQKRKAVEKHAERNIAKQPKQHKKTKNQKKSG</sequence>
<evidence type="ECO:0008006" key="4">
    <source>
        <dbReference type="Google" id="ProtNLM"/>
    </source>
</evidence>